<comment type="subcellular location">
    <subcellularLocation>
        <location evidence="1">Mitochondrion inner membrane</location>
    </subcellularLocation>
</comment>
<dbReference type="InterPro" id="IPR036771">
    <property type="entry name" value="ATPsynth_dsu/esu_N"/>
</dbReference>
<keyword evidence="3" id="KW-0813">Transport</keyword>
<evidence type="ECO:0000256" key="12">
    <source>
        <dbReference type="ARBA" id="ARBA00031669"/>
    </source>
</evidence>
<keyword evidence="8" id="KW-0496">Mitochondrion</keyword>
<evidence type="ECO:0000256" key="5">
    <source>
        <dbReference type="ARBA" id="ARBA00022792"/>
    </source>
</evidence>
<evidence type="ECO:0000256" key="6">
    <source>
        <dbReference type="ARBA" id="ARBA00022946"/>
    </source>
</evidence>
<protein>
    <recommendedName>
        <fullName evidence="12">F-ATPase delta subunit</fullName>
    </recommendedName>
</protein>
<sequence>MAQAMLRTSRGLTGLVRQAAAGSTSALSSANNRQPSRGYADMAFTFASPASVYYNAANVKQVDVPSFSGSFGILPNHVPLLAVLRPGVLTVHEADGNNKKYFVSSGSITVNEDSSVQILAEEACTVDQLDAQAVRDGATKAAQDLQSASSEVAKAEAGIAVECYEALQRAVDHP</sequence>
<dbReference type="AlphaFoldDB" id="A0A286Q4U9"/>
<keyword evidence="9" id="KW-0472">Membrane</keyword>
<dbReference type="GO" id="GO:0005743">
    <property type="term" value="C:mitochondrial inner membrane"/>
    <property type="evidence" value="ECO:0007669"/>
    <property type="project" value="UniProtKB-SubCell"/>
</dbReference>
<keyword evidence="5" id="KW-0999">Mitochondrion inner membrane</keyword>
<dbReference type="GO" id="GO:0046933">
    <property type="term" value="F:proton-transporting ATP synthase activity, rotational mechanism"/>
    <property type="evidence" value="ECO:0007669"/>
    <property type="project" value="InterPro"/>
</dbReference>
<dbReference type="EMBL" id="KU728781">
    <property type="protein sequence ID" value="AOR07079.1"/>
    <property type="molecule type" value="mRNA"/>
</dbReference>
<evidence type="ECO:0000256" key="7">
    <source>
        <dbReference type="ARBA" id="ARBA00023065"/>
    </source>
</evidence>
<dbReference type="InterPro" id="IPR020546">
    <property type="entry name" value="ATP_synth_F1_dsu/esu_N"/>
</dbReference>
<dbReference type="Gene3D" id="2.60.15.10">
    <property type="entry name" value="F0F1 ATP synthase delta/epsilon subunit, N-terminal"/>
    <property type="match status" value="1"/>
</dbReference>
<dbReference type="NCBIfam" id="TIGR01216">
    <property type="entry name" value="ATP_synt_epsi"/>
    <property type="match status" value="1"/>
</dbReference>
<keyword evidence="4" id="KW-0375">Hydrogen ion transport</keyword>
<dbReference type="Pfam" id="PF02823">
    <property type="entry name" value="ATP-synt_DE_N"/>
    <property type="match status" value="1"/>
</dbReference>
<dbReference type="GO" id="GO:0045259">
    <property type="term" value="C:proton-transporting ATP synthase complex"/>
    <property type="evidence" value="ECO:0007669"/>
    <property type="project" value="UniProtKB-KW"/>
</dbReference>
<evidence type="ECO:0000256" key="3">
    <source>
        <dbReference type="ARBA" id="ARBA00022448"/>
    </source>
</evidence>
<dbReference type="FunFam" id="2.60.15.10:FF:000004">
    <property type="entry name" value="ATP synthase subunit delta, mitochondrial"/>
    <property type="match status" value="1"/>
</dbReference>
<dbReference type="SUPFAM" id="SSF51344">
    <property type="entry name" value="Epsilon subunit of F1F0-ATP synthase N-terminal domain"/>
    <property type="match status" value="1"/>
</dbReference>
<dbReference type="CDD" id="cd12152">
    <property type="entry name" value="F1-ATPase_delta"/>
    <property type="match status" value="1"/>
</dbReference>
<dbReference type="Gene3D" id="1.20.5.440">
    <property type="entry name" value="ATP synthase delta/epsilon subunit, C-terminal domain"/>
    <property type="match status" value="1"/>
</dbReference>
<evidence type="ECO:0000256" key="11">
    <source>
        <dbReference type="ARBA" id="ARBA00023310"/>
    </source>
</evidence>
<evidence type="ECO:0000256" key="8">
    <source>
        <dbReference type="ARBA" id="ARBA00023128"/>
    </source>
</evidence>
<proteinExistence type="evidence at transcript level"/>
<feature type="domain" description="ATP synthase F1 complex delta/epsilon subunit N-terminal" evidence="13">
    <location>
        <begin position="43"/>
        <end position="123"/>
    </location>
</feature>
<keyword evidence="10" id="KW-0139">CF(1)</keyword>
<evidence type="ECO:0000256" key="9">
    <source>
        <dbReference type="ARBA" id="ARBA00023136"/>
    </source>
</evidence>
<dbReference type="InterPro" id="IPR001469">
    <property type="entry name" value="ATP_synth_F1_dsu/esu"/>
</dbReference>
<reference evidence="14" key="1">
    <citation type="journal article" date="2017" name="Proc. R. Soc. B">
        <title>Punctuated invasion of water, ice, snow and terrestrial ecozones by segmented worms (Oligochaeta: Enchytraeidae: Mesenchytraeus).</title>
        <authorList>
            <person name="Lang S.A."/>
            <person name="Saglam N."/>
            <person name="Kawash J."/>
            <person name="Shain D.H."/>
        </authorList>
    </citation>
    <scope>NUCLEOTIDE SEQUENCE</scope>
</reference>
<dbReference type="PANTHER" id="PTHR13822">
    <property type="entry name" value="ATP SYNTHASE DELTA/EPSILON CHAIN"/>
    <property type="match status" value="1"/>
</dbReference>
<keyword evidence="6" id="KW-0809">Transit peptide</keyword>
<accession>A0A286Q4U9</accession>
<evidence type="ECO:0000259" key="13">
    <source>
        <dbReference type="Pfam" id="PF02823"/>
    </source>
</evidence>
<organism evidence="14">
    <name type="scientific">Enchytraeus cf. crypticus SL-2017</name>
    <dbReference type="NCBI Taxonomy" id="2052677"/>
    <lineage>
        <taxon>Eukaryota</taxon>
        <taxon>Metazoa</taxon>
        <taxon>Spiralia</taxon>
        <taxon>Lophotrochozoa</taxon>
        <taxon>Annelida</taxon>
        <taxon>Clitellata</taxon>
        <taxon>Oligochaeta</taxon>
        <taxon>Enchytraeida</taxon>
        <taxon>Enchytraeidae</taxon>
        <taxon>Enchytraeus</taxon>
    </lineage>
</organism>
<evidence type="ECO:0000313" key="14">
    <source>
        <dbReference type="EMBL" id="AOR07079.1"/>
    </source>
</evidence>
<keyword evidence="11" id="KW-0066">ATP synthesis</keyword>
<evidence type="ECO:0000256" key="2">
    <source>
        <dbReference type="ARBA" id="ARBA00005712"/>
    </source>
</evidence>
<name>A0A286Q4U9_9ANNE</name>
<keyword evidence="7" id="KW-0406">Ion transport</keyword>
<evidence type="ECO:0000256" key="10">
    <source>
        <dbReference type="ARBA" id="ARBA00023196"/>
    </source>
</evidence>
<comment type="similarity">
    <text evidence="2">Belongs to the ATPase epsilon chain family.</text>
</comment>
<dbReference type="HAMAP" id="MF_00530">
    <property type="entry name" value="ATP_synth_epsil_bac"/>
    <property type="match status" value="1"/>
</dbReference>
<evidence type="ECO:0000256" key="1">
    <source>
        <dbReference type="ARBA" id="ARBA00004273"/>
    </source>
</evidence>
<evidence type="ECO:0000256" key="4">
    <source>
        <dbReference type="ARBA" id="ARBA00022781"/>
    </source>
</evidence>
<dbReference type="PANTHER" id="PTHR13822:SF7">
    <property type="entry name" value="ATP SYNTHASE SUBUNIT DELTA, MITOCHONDRIAL"/>
    <property type="match status" value="1"/>
</dbReference>